<dbReference type="OrthoDB" id="2250022at2759"/>
<dbReference type="STRING" id="667725.A0A0L0F6A6"/>
<name>A0A0L0F6A6_9EUKA</name>
<accession>A0A0L0F6A6</accession>
<organism evidence="1 2">
    <name type="scientific">Sphaeroforma arctica JP610</name>
    <dbReference type="NCBI Taxonomy" id="667725"/>
    <lineage>
        <taxon>Eukaryota</taxon>
        <taxon>Ichthyosporea</taxon>
        <taxon>Ichthyophonida</taxon>
        <taxon>Sphaeroforma</taxon>
    </lineage>
</organism>
<dbReference type="EMBL" id="KQ247595">
    <property type="protein sequence ID" value="KNC72091.1"/>
    <property type="molecule type" value="Genomic_DNA"/>
</dbReference>
<dbReference type="RefSeq" id="XP_014145993.1">
    <property type="nucleotide sequence ID" value="XM_014290518.1"/>
</dbReference>
<reference evidence="1 2" key="1">
    <citation type="submission" date="2011-02" db="EMBL/GenBank/DDBJ databases">
        <title>The Genome Sequence of Sphaeroforma arctica JP610.</title>
        <authorList>
            <consortium name="The Broad Institute Genome Sequencing Platform"/>
            <person name="Russ C."/>
            <person name="Cuomo C."/>
            <person name="Young S.K."/>
            <person name="Zeng Q."/>
            <person name="Gargeya S."/>
            <person name="Alvarado L."/>
            <person name="Berlin A."/>
            <person name="Chapman S.B."/>
            <person name="Chen Z."/>
            <person name="Freedman E."/>
            <person name="Gellesch M."/>
            <person name="Goldberg J."/>
            <person name="Griggs A."/>
            <person name="Gujja S."/>
            <person name="Heilman E."/>
            <person name="Heiman D."/>
            <person name="Howarth C."/>
            <person name="Mehta T."/>
            <person name="Neiman D."/>
            <person name="Pearson M."/>
            <person name="Roberts A."/>
            <person name="Saif S."/>
            <person name="Shea T."/>
            <person name="Shenoy N."/>
            <person name="Sisk P."/>
            <person name="Stolte C."/>
            <person name="Sykes S."/>
            <person name="White J."/>
            <person name="Yandava C."/>
            <person name="Burger G."/>
            <person name="Gray M.W."/>
            <person name="Holland P.W.H."/>
            <person name="King N."/>
            <person name="Lang F.B.F."/>
            <person name="Roger A.J."/>
            <person name="Ruiz-Trillo I."/>
            <person name="Haas B."/>
            <person name="Nusbaum C."/>
            <person name="Birren B."/>
        </authorList>
    </citation>
    <scope>NUCLEOTIDE SEQUENCE [LARGE SCALE GENOMIC DNA]</scope>
    <source>
        <strain evidence="1 2">JP610</strain>
    </source>
</reference>
<sequence>MQKYSISRDERAMSKAWELYYHVFKRIAKQLPQLTSLELQYVSPALLDAKDLDLAVPGTYKSGQDV</sequence>
<dbReference type="Proteomes" id="UP000054560">
    <property type="component" value="Unassembled WGS sequence"/>
</dbReference>
<dbReference type="Gene3D" id="1.20.120.150">
    <property type="entry name" value="FKBP12-rapamycin binding domain"/>
    <property type="match status" value="1"/>
</dbReference>
<protein>
    <submittedName>
        <fullName evidence="1">Uncharacterized protein</fullName>
    </submittedName>
</protein>
<gene>
    <name evidence="1" type="ORF">SARC_15361</name>
</gene>
<keyword evidence="2" id="KW-1185">Reference proteome</keyword>
<dbReference type="InterPro" id="IPR036738">
    <property type="entry name" value="FRB_sf"/>
</dbReference>
<proteinExistence type="predicted"/>
<dbReference type="GeneID" id="25915865"/>
<evidence type="ECO:0000313" key="2">
    <source>
        <dbReference type="Proteomes" id="UP000054560"/>
    </source>
</evidence>
<dbReference type="AlphaFoldDB" id="A0A0L0F6A6"/>
<evidence type="ECO:0000313" key="1">
    <source>
        <dbReference type="EMBL" id="KNC72091.1"/>
    </source>
</evidence>
<feature type="non-terminal residue" evidence="1">
    <location>
        <position position="66"/>
    </location>
</feature>
<dbReference type="SUPFAM" id="SSF47212">
    <property type="entry name" value="FKBP12-rapamycin-binding domain of FKBP-rapamycin-associated protein (FRAP)"/>
    <property type="match status" value="1"/>
</dbReference>
<dbReference type="eggNOG" id="KOG0891">
    <property type="taxonomic scope" value="Eukaryota"/>
</dbReference>
<dbReference type="GO" id="GO:0044877">
    <property type="term" value="F:protein-containing complex binding"/>
    <property type="evidence" value="ECO:0007669"/>
    <property type="project" value="InterPro"/>
</dbReference>